<keyword evidence="2" id="KW-1003">Cell membrane</keyword>
<keyword evidence="8" id="KW-1185">Reference proteome</keyword>
<dbReference type="HOGENOM" id="CLU_040274_1_0_10"/>
<sequence>MFFYLVLLVLNFFSRRVFIDVLGVDIVGMTASMQSYIGMLNIAELGIGTAVAAVLYAPIHRNDTGTITEIVSILGYFGRVIAIVIAASGVILSLFLPLLFAAEEVAVWVLYLTFYTFLVTTVLSYVVNYKQILLIANQKNYIPVTIFNTTLIAKTILQILLLRYFGFGLKMWLALELVTAGAYAVWLEVRINREYPWLRSNVRQGRAYLKRYPDIIRKIKQITSHRVSSFVLNQSDPIVIQLIMGVEMVTYYTNYTMIINRLLQFSTGALSSNTAGVGNLVAQGDKKKIELVFWQLNALYMWLGGVIGFCLYTFITPLIRLWLPPTVEIFSDTVVLVFTLNMILTFAHQPLLQFTVGYGLFADWIAGWIFVGLNVVISVVVGLLYGVVGIVLGTLVSTFLVLILWRSHYLYTRGFGEKSAVRYYLALAKYLLLLAVTWGAGTFVNSLLPPVVSWVQLIINGAIILPAVALIYGGLLLFADGGMRTLVQVVLRGNFRSKH</sequence>
<proteinExistence type="predicted"/>
<feature type="transmembrane region" description="Helical" evidence="6">
    <location>
        <begin position="298"/>
        <end position="323"/>
    </location>
</feature>
<evidence type="ECO:0000256" key="6">
    <source>
        <dbReference type="SAM" id="Phobius"/>
    </source>
</evidence>
<feature type="transmembrane region" description="Helical" evidence="6">
    <location>
        <begin position="454"/>
        <end position="478"/>
    </location>
</feature>
<feature type="transmembrane region" description="Helical" evidence="6">
    <location>
        <begin position="426"/>
        <end position="448"/>
    </location>
</feature>
<dbReference type="Proteomes" id="UP000027616">
    <property type="component" value="Chromosome I"/>
</dbReference>
<keyword evidence="3 6" id="KW-0812">Transmembrane</keyword>
<dbReference type="AlphaFoldDB" id="A0A060R8D9"/>
<dbReference type="KEGG" id="rbc:BN938_1605"/>
<feature type="transmembrane region" description="Helical" evidence="6">
    <location>
        <begin position="141"/>
        <end position="165"/>
    </location>
</feature>
<evidence type="ECO:0000256" key="1">
    <source>
        <dbReference type="ARBA" id="ARBA00004651"/>
    </source>
</evidence>
<accession>A0A060R8D9</accession>
<dbReference type="PATRIC" id="fig|1433126.3.peg.1590"/>
<dbReference type="EMBL" id="HG934468">
    <property type="protein sequence ID" value="CDN31692.1"/>
    <property type="molecule type" value="Genomic_DNA"/>
</dbReference>
<comment type="subcellular location">
    <subcellularLocation>
        <location evidence="1">Cell membrane</location>
        <topology evidence="1">Multi-pass membrane protein</topology>
    </subcellularLocation>
</comment>
<feature type="transmembrane region" description="Helical" evidence="6">
    <location>
        <begin position="171"/>
        <end position="189"/>
    </location>
</feature>
<keyword evidence="4 6" id="KW-1133">Transmembrane helix</keyword>
<feature type="transmembrane region" description="Helical" evidence="6">
    <location>
        <begin position="354"/>
        <end position="377"/>
    </location>
</feature>
<evidence type="ECO:0000313" key="7">
    <source>
        <dbReference type="EMBL" id="CDN31692.1"/>
    </source>
</evidence>
<evidence type="ECO:0000256" key="3">
    <source>
        <dbReference type="ARBA" id="ARBA00022692"/>
    </source>
</evidence>
<dbReference type="STRING" id="1433126.BN938_1605"/>
<evidence type="ECO:0000313" key="8">
    <source>
        <dbReference type="Proteomes" id="UP000027616"/>
    </source>
</evidence>
<dbReference type="PANTHER" id="PTHR30250:SF26">
    <property type="entry name" value="PSMA PROTEIN"/>
    <property type="match status" value="1"/>
</dbReference>
<feature type="transmembrane region" description="Helical" evidence="6">
    <location>
        <begin position="80"/>
        <end position="102"/>
    </location>
</feature>
<dbReference type="GO" id="GO:0005886">
    <property type="term" value="C:plasma membrane"/>
    <property type="evidence" value="ECO:0007669"/>
    <property type="project" value="UniProtKB-SubCell"/>
</dbReference>
<gene>
    <name evidence="7" type="ORF">BN938_1605</name>
</gene>
<name>A0A060R8D9_9BACT</name>
<dbReference type="InterPro" id="IPR050833">
    <property type="entry name" value="Poly_Biosynth_Transport"/>
</dbReference>
<dbReference type="eggNOG" id="COG2244">
    <property type="taxonomic scope" value="Bacteria"/>
</dbReference>
<keyword evidence="5 6" id="KW-0472">Membrane</keyword>
<evidence type="ECO:0000256" key="2">
    <source>
        <dbReference type="ARBA" id="ARBA00022475"/>
    </source>
</evidence>
<feature type="transmembrane region" description="Helical" evidence="6">
    <location>
        <begin position="108"/>
        <end position="129"/>
    </location>
</feature>
<evidence type="ECO:0000256" key="5">
    <source>
        <dbReference type="ARBA" id="ARBA00023136"/>
    </source>
</evidence>
<feature type="transmembrane region" description="Helical" evidence="6">
    <location>
        <begin position="35"/>
        <end position="59"/>
    </location>
</feature>
<protein>
    <submittedName>
        <fullName evidence="7">O-antigen flippase Wzx</fullName>
    </submittedName>
</protein>
<feature type="transmembrane region" description="Helical" evidence="6">
    <location>
        <begin position="383"/>
        <end position="405"/>
    </location>
</feature>
<dbReference type="PANTHER" id="PTHR30250">
    <property type="entry name" value="PST FAMILY PREDICTED COLANIC ACID TRANSPORTER"/>
    <property type="match status" value="1"/>
</dbReference>
<evidence type="ECO:0000256" key="4">
    <source>
        <dbReference type="ARBA" id="ARBA00022989"/>
    </source>
</evidence>
<feature type="transmembrane region" description="Helical" evidence="6">
    <location>
        <begin position="329"/>
        <end position="347"/>
    </location>
</feature>
<reference evidence="7 8" key="1">
    <citation type="journal article" date="2015" name="Genome Announc.">
        <title>Complete Genome Sequence of the Novel Leech Symbiont Mucinivorans hirudinis M3T.</title>
        <authorList>
            <person name="Nelson M.C."/>
            <person name="Bomar L."/>
            <person name="Graf J."/>
        </authorList>
    </citation>
    <scope>NUCLEOTIDE SEQUENCE [LARGE SCALE GENOMIC DNA]</scope>
    <source>
        <strain evidence="8">M3</strain>
    </source>
</reference>
<organism evidence="7 8">
    <name type="scientific">Mucinivorans hirudinis</name>
    <dbReference type="NCBI Taxonomy" id="1433126"/>
    <lineage>
        <taxon>Bacteria</taxon>
        <taxon>Pseudomonadati</taxon>
        <taxon>Bacteroidota</taxon>
        <taxon>Bacteroidia</taxon>
        <taxon>Bacteroidales</taxon>
        <taxon>Rikenellaceae</taxon>
        <taxon>Mucinivorans</taxon>
    </lineage>
</organism>